<feature type="domain" description="DUF559" evidence="2">
    <location>
        <begin position="3"/>
        <end position="107"/>
    </location>
</feature>
<dbReference type="SUPFAM" id="SSF52980">
    <property type="entry name" value="Restriction endonuclease-like"/>
    <property type="match status" value="1"/>
</dbReference>
<dbReference type="PANTHER" id="PTHR38590:SF1">
    <property type="entry name" value="BLL0828 PROTEIN"/>
    <property type="match status" value="1"/>
</dbReference>
<dbReference type="PANTHER" id="PTHR38590">
    <property type="entry name" value="BLL0828 PROTEIN"/>
    <property type="match status" value="1"/>
</dbReference>
<dbReference type="Pfam" id="PF04480">
    <property type="entry name" value="DUF559"/>
    <property type="match status" value="1"/>
</dbReference>
<dbReference type="RefSeq" id="WP_281736324.1">
    <property type="nucleotide sequence ID" value="NZ_JAKETQ010000001.1"/>
</dbReference>
<evidence type="ECO:0000313" key="3">
    <source>
        <dbReference type="EMBL" id="MCI0128081.1"/>
    </source>
</evidence>
<protein>
    <submittedName>
        <fullName evidence="3">DUF559 domain-containing protein</fullName>
    </submittedName>
</protein>
<evidence type="ECO:0000256" key="1">
    <source>
        <dbReference type="SAM" id="MobiDB-lite"/>
    </source>
</evidence>
<dbReference type="AlphaFoldDB" id="A0AA41UH78"/>
<organism evidence="3 4">
    <name type="scientific">Paradevosia shaoguanensis</name>
    <dbReference type="NCBI Taxonomy" id="1335043"/>
    <lineage>
        <taxon>Bacteria</taxon>
        <taxon>Pseudomonadati</taxon>
        <taxon>Pseudomonadota</taxon>
        <taxon>Alphaproteobacteria</taxon>
        <taxon>Hyphomicrobiales</taxon>
        <taxon>Devosiaceae</taxon>
        <taxon>Paradevosia</taxon>
    </lineage>
</organism>
<evidence type="ECO:0000259" key="2">
    <source>
        <dbReference type="Pfam" id="PF04480"/>
    </source>
</evidence>
<dbReference type="InterPro" id="IPR007569">
    <property type="entry name" value="DUF559"/>
</dbReference>
<accession>A0AA41UH78</accession>
<reference evidence="3" key="1">
    <citation type="submission" date="2022-03" db="EMBL/GenBank/DDBJ databases">
        <title>The complete genome sequence of a Methyloterrigena soli.</title>
        <authorList>
            <person name="Zi Z."/>
        </authorList>
    </citation>
    <scope>NUCLEOTIDE SEQUENCE</scope>
    <source>
        <strain evidence="3">M48</strain>
    </source>
</reference>
<dbReference type="EMBL" id="JALAZD010000001">
    <property type="protein sequence ID" value="MCI0128081.1"/>
    <property type="molecule type" value="Genomic_DNA"/>
</dbReference>
<dbReference type="Gene3D" id="3.40.960.10">
    <property type="entry name" value="VSR Endonuclease"/>
    <property type="match status" value="1"/>
</dbReference>
<feature type="region of interest" description="Disordered" evidence="1">
    <location>
        <begin position="123"/>
        <end position="159"/>
    </location>
</feature>
<dbReference type="InterPro" id="IPR011335">
    <property type="entry name" value="Restrct_endonuc-II-like"/>
</dbReference>
<feature type="compositionally biased region" description="Basic and acidic residues" evidence="1">
    <location>
        <begin position="150"/>
        <end position="159"/>
    </location>
</feature>
<proteinExistence type="predicted"/>
<dbReference type="InterPro" id="IPR047216">
    <property type="entry name" value="Endonuclease_DUF559_bact"/>
</dbReference>
<gene>
    <name evidence="3" type="ORF">ML536_14725</name>
</gene>
<evidence type="ECO:0000313" key="4">
    <source>
        <dbReference type="Proteomes" id="UP001156140"/>
    </source>
</evidence>
<keyword evidence="4" id="KW-1185">Reference proteome</keyword>
<comment type="caution">
    <text evidence="3">The sequence shown here is derived from an EMBL/GenBank/DDBJ whole genome shotgun (WGS) entry which is preliminary data.</text>
</comment>
<dbReference type="Proteomes" id="UP001156140">
    <property type="component" value="Unassembled WGS sequence"/>
</dbReference>
<name>A0AA41UH78_9HYPH</name>
<dbReference type="CDD" id="cd01038">
    <property type="entry name" value="Endonuclease_DUF559"/>
    <property type="match status" value="1"/>
</dbReference>
<sequence length="159" mass="17423">MTTARARALRKTMSIPEATMWNALRELKTIGHHFRRQVPLGPYYADFASHSLKLVIEIDGDTHGTEDAIAYDHRRDAFIASQGYKILRIPNAEVTGNLDGVVTYLLSEFDARAFELAATPTFFPSPQGGGRSADEIAPPRLPPPCGEGRGGGEPETQSR</sequence>